<sequence>MPDNRTYADRAEYLKKAVAKRRKTLKQKAVEKLGGRCQICSNCHAEVHAGITQLPAETLE</sequence>
<reference evidence="2" key="1">
    <citation type="submission" date="2017-09" db="EMBL/GenBank/DDBJ databases">
        <title>Depth-based differentiation of microbial function through sediment-hosted aquifers and enrichment of novel symbionts in the deep terrestrial subsurface.</title>
        <authorList>
            <person name="Probst A.J."/>
            <person name="Ladd B."/>
            <person name="Jarett J.K."/>
            <person name="Geller-Mcgrath D.E."/>
            <person name="Sieber C.M.K."/>
            <person name="Emerson J.B."/>
            <person name="Anantharaman K."/>
            <person name="Thomas B.C."/>
            <person name="Malmstrom R."/>
            <person name="Stieglmeier M."/>
            <person name="Klingl A."/>
            <person name="Woyke T."/>
            <person name="Ryan C.M."/>
            <person name="Banfield J.F."/>
        </authorList>
    </citation>
    <scope>NUCLEOTIDE SEQUENCE [LARGE SCALE GENOMIC DNA]</scope>
</reference>
<dbReference type="EMBL" id="PFWU01000009">
    <property type="protein sequence ID" value="PJA46161.1"/>
    <property type="molecule type" value="Genomic_DNA"/>
</dbReference>
<comment type="caution">
    <text evidence="1">The sequence shown here is derived from an EMBL/GenBank/DDBJ whole genome shotgun (WGS) entry which is preliminary data.</text>
</comment>
<name>A0A2M7XE52_9BACT</name>
<dbReference type="Proteomes" id="UP000229385">
    <property type="component" value="Unassembled WGS sequence"/>
</dbReference>
<accession>A0A2M7XE52</accession>
<organism evidence="1 2">
    <name type="scientific">Candidatus Uhrbacteria bacterium CG_4_9_14_3_um_filter_50_9</name>
    <dbReference type="NCBI Taxonomy" id="1975035"/>
    <lineage>
        <taxon>Bacteria</taxon>
        <taxon>Candidatus Uhriibacteriota</taxon>
    </lineage>
</organism>
<proteinExistence type="predicted"/>
<evidence type="ECO:0000313" key="1">
    <source>
        <dbReference type="EMBL" id="PJA46161.1"/>
    </source>
</evidence>
<dbReference type="AlphaFoldDB" id="A0A2M7XE52"/>
<gene>
    <name evidence="1" type="ORF">CO174_00780</name>
</gene>
<evidence type="ECO:0000313" key="2">
    <source>
        <dbReference type="Proteomes" id="UP000229385"/>
    </source>
</evidence>
<protein>
    <submittedName>
        <fullName evidence="1">Uncharacterized protein</fullName>
    </submittedName>
</protein>